<dbReference type="Gene3D" id="3.30.40.10">
    <property type="entry name" value="Zinc/RING finger domain, C3HC4 (zinc finger)"/>
    <property type="match status" value="1"/>
</dbReference>
<dbReference type="InterPro" id="IPR039903">
    <property type="entry name" value="Zswim2"/>
</dbReference>
<dbReference type="SUPFAM" id="SSF57850">
    <property type="entry name" value="RING/U-box"/>
    <property type="match status" value="1"/>
</dbReference>
<dbReference type="Proteomes" id="UP000800094">
    <property type="component" value="Unassembled WGS sequence"/>
</dbReference>
<dbReference type="GO" id="GO:0061630">
    <property type="term" value="F:ubiquitin protein ligase activity"/>
    <property type="evidence" value="ECO:0007669"/>
    <property type="project" value="InterPro"/>
</dbReference>
<keyword evidence="1" id="KW-0862">Zinc</keyword>
<dbReference type="EMBL" id="ML987209">
    <property type="protein sequence ID" value="KAF2241961.1"/>
    <property type="molecule type" value="Genomic_DNA"/>
</dbReference>
<dbReference type="GO" id="GO:0008270">
    <property type="term" value="F:zinc ion binding"/>
    <property type="evidence" value="ECO:0007669"/>
    <property type="project" value="UniProtKB-KW"/>
</dbReference>
<dbReference type="RefSeq" id="XP_033676965.1">
    <property type="nucleotide sequence ID" value="XM_033822671.1"/>
</dbReference>
<evidence type="ECO:0000259" key="2">
    <source>
        <dbReference type="PROSITE" id="PS50089"/>
    </source>
</evidence>
<dbReference type="OrthoDB" id="8062037at2759"/>
<dbReference type="PANTHER" id="PTHR21540">
    <property type="entry name" value="RING FINGER AND SWIM DOMAIN-CONTAINING PROTEIN 2"/>
    <property type="match status" value="1"/>
</dbReference>
<feature type="non-terminal residue" evidence="3">
    <location>
        <position position="1"/>
    </location>
</feature>
<dbReference type="InterPro" id="IPR013083">
    <property type="entry name" value="Znf_RING/FYVE/PHD"/>
</dbReference>
<keyword evidence="1" id="KW-0479">Metal-binding</keyword>
<proteinExistence type="predicted"/>
<dbReference type="InterPro" id="IPR001841">
    <property type="entry name" value="Znf_RING"/>
</dbReference>
<dbReference type="AlphaFoldDB" id="A0A6A6HVC0"/>
<evidence type="ECO:0000256" key="1">
    <source>
        <dbReference type="PROSITE-ProRule" id="PRU00175"/>
    </source>
</evidence>
<keyword evidence="4" id="KW-1185">Reference proteome</keyword>
<evidence type="ECO:0000313" key="4">
    <source>
        <dbReference type="Proteomes" id="UP000800094"/>
    </source>
</evidence>
<accession>A0A6A6HVC0</accession>
<organism evidence="3 4">
    <name type="scientific">Trematosphaeria pertusa</name>
    <dbReference type="NCBI Taxonomy" id="390896"/>
    <lineage>
        <taxon>Eukaryota</taxon>
        <taxon>Fungi</taxon>
        <taxon>Dikarya</taxon>
        <taxon>Ascomycota</taxon>
        <taxon>Pezizomycotina</taxon>
        <taxon>Dothideomycetes</taxon>
        <taxon>Pleosporomycetidae</taxon>
        <taxon>Pleosporales</taxon>
        <taxon>Massarineae</taxon>
        <taxon>Trematosphaeriaceae</taxon>
        <taxon>Trematosphaeria</taxon>
    </lineage>
</organism>
<feature type="domain" description="RING-type" evidence="2">
    <location>
        <begin position="48"/>
        <end position="92"/>
    </location>
</feature>
<feature type="non-terminal residue" evidence="3">
    <location>
        <position position="172"/>
    </location>
</feature>
<gene>
    <name evidence="3" type="ORF">BU26DRAFT_387981</name>
</gene>
<dbReference type="PANTHER" id="PTHR21540:SF0">
    <property type="entry name" value="PHD FAMILY PROTEIN"/>
    <property type="match status" value="1"/>
</dbReference>
<dbReference type="PROSITE" id="PS50089">
    <property type="entry name" value="ZF_RING_2"/>
    <property type="match status" value="1"/>
</dbReference>
<keyword evidence="1" id="KW-0863">Zinc-finger</keyword>
<name>A0A6A6HVC0_9PLEO</name>
<protein>
    <recommendedName>
        <fullName evidence="2">RING-type domain-containing protein</fullName>
    </recommendedName>
</protein>
<reference evidence="3" key="1">
    <citation type="journal article" date="2020" name="Stud. Mycol.">
        <title>101 Dothideomycetes genomes: a test case for predicting lifestyles and emergence of pathogens.</title>
        <authorList>
            <person name="Haridas S."/>
            <person name="Albert R."/>
            <person name="Binder M."/>
            <person name="Bloem J."/>
            <person name="Labutti K."/>
            <person name="Salamov A."/>
            <person name="Andreopoulos B."/>
            <person name="Baker S."/>
            <person name="Barry K."/>
            <person name="Bills G."/>
            <person name="Bluhm B."/>
            <person name="Cannon C."/>
            <person name="Castanera R."/>
            <person name="Culley D."/>
            <person name="Daum C."/>
            <person name="Ezra D."/>
            <person name="Gonzalez J."/>
            <person name="Henrissat B."/>
            <person name="Kuo A."/>
            <person name="Liang C."/>
            <person name="Lipzen A."/>
            <person name="Lutzoni F."/>
            <person name="Magnuson J."/>
            <person name="Mondo S."/>
            <person name="Nolan M."/>
            <person name="Ohm R."/>
            <person name="Pangilinan J."/>
            <person name="Park H.-J."/>
            <person name="Ramirez L."/>
            <person name="Alfaro M."/>
            <person name="Sun H."/>
            <person name="Tritt A."/>
            <person name="Yoshinaga Y."/>
            <person name="Zwiers L.-H."/>
            <person name="Turgeon B."/>
            <person name="Goodwin S."/>
            <person name="Spatafora J."/>
            <person name="Crous P."/>
            <person name="Grigoriev I."/>
        </authorList>
    </citation>
    <scope>NUCLEOTIDE SEQUENCE</scope>
    <source>
        <strain evidence="3">CBS 122368</strain>
    </source>
</reference>
<dbReference type="Pfam" id="PF13639">
    <property type="entry name" value="zf-RING_2"/>
    <property type="match status" value="1"/>
</dbReference>
<sequence>LGTKLAKLEVGPEKSPIFVHEDLFCSRSVALKKLFQKCRKPFSADDECAVCTEGLDPEKRVILHCKACGKNIHEECIEDWWKTTAKTCPMCRAKWTKEEQDVMQTAQFPELDPTAFNLYVRWVNQDAAFQEWDEKEETIDDRVLLLFKAYSVGDKLVDCSFQTAVQMQIIED</sequence>
<dbReference type="GeneID" id="54576001"/>
<evidence type="ECO:0000313" key="3">
    <source>
        <dbReference type="EMBL" id="KAF2241961.1"/>
    </source>
</evidence>